<sequence length="115" mass="12947">MPFEHKLQAKDVLIAGLALVLWLITVALGLWEVYVLRQLYYLIYARLAGRFGGGDYESADAIGHCLLPVLAFGFIAFAIGTGEWHRLNLGRPRSWKVFAVTIAIQLMILLIYEII</sequence>
<proteinExistence type="predicted"/>
<name>A0A2M8QDC9_9CHLR</name>
<keyword evidence="1" id="KW-0812">Transmembrane</keyword>
<reference evidence="2 3" key="1">
    <citation type="submission" date="2017-11" db="EMBL/GenBank/DDBJ databases">
        <title>Evolution of Phototrophy in the Chloroflexi Phylum Driven by Horizontal Gene Transfer.</title>
        <authorList>
            <person name="Ward L.M."/>
            <person name="Hemp J."/>
            <person name="Shih P.M."/>
            <person name="Mcglynn S.E."/>
            <person name="Fischer W."/>
        </authorList>
    </citation>
    <scope>NUCLEOTIDE SEQUENCE [LARGE SCALE GENOMIC DNA]</scope>
    <source>
        <strain evidence="2">JP3_7</strain>
    </source>
</reference>
<dbReference type="Proteomes" id="UP000230790">
    <property type="component" value="Unassembled WGS sequence"/>
</dbReference>
<evidence type="ECO:0000256" key="1">
    <source>
        <dbReference type="SAM" id="Phobius"/>
    </source>
</evidence>
<protein>
    <submittedName>
        <fullName evidence="2">Uncharacterized protein</fullName>
    </submittedName>
</protein>
<evidence type="ECO:0000313" key="3">
    <source>
        <dbReference type="Proteomes" id="UP000230790"/>
    </source>
</evidence>
<gene>
    <name evidence="2" type="ORF">CUN48_06645</name>
</gene>
<feature type="transmembrane region" description="Helical" evidence="1">
    <location>
        <begin position="61"/>
        <end position="82"/>
    </location>
</feature>
<dbReference type="AlphaFoldDB" id="A0A2M8QDC9"/>
<keyword evidence="1" id="KW-1133">Transmembrane helix</keyword>
<dbReference type="EMBL" id="PGTN01000034">
    <property type="protein sequence ID" value="PJF47807.1"/>
    <property type="molecule type" value="Genomic_DNA"/>
</dbReference>
<feature type="transmembrane region" description="Helical" evidence="1">
    <location>
        <begin position="12"/>
        <end position="31"/>
    </location>
</feature>
<organism evidence="2 3">
    <name type="scientific">Candidatus Thermofonsia Clade 3 bacterium</name>
    <dbReference type="NCBI Taxonomy" id="2364212"/>
    <lineage>
        <taxon>Bacteria</taxon>
        <taxon>Bacillati</taxon>
        <taxon>Chloroflexota</taxon>
        <taxon>Candidatus Thermofontia</taxon>
        <taxon>Candidatus Thermofonsia Clade 3</taxon>
    </lineage>
</organism>
<feature type="transmembrane region" description="Helical" evidence="1">
    <location>
        <begin position="94"/>
        <end position="112"/>
    </location>
</feature>
<evidence type="ECO:0000313" key="2">
    <source>
        <dbReference type="EMBL" id="PJF47807.1"/>
    </source>
</evidence>
<comment type="caution">
    <text evidence="2">The sequence shown here is derived from an EMBL/GenBank/DDBJ whole genome shotgun (WGS) entry which is preliminary data.</text>
</comment>
<accession>A0A2M8QDC9</accession>
<keyword evidence="1" id="KW-0472">Membrane</keyword>